<dbReference type="RefSeq" id="WP_116977957.1">
    <property type="nucleotide sequence ID" value="NZ_QPMM01000012.1"/>
</dbReference>
<keyword evidence="2" id="KW-1185">Reference proteome</keyword>
<dbReference type="InterPro" id="IPR046167">
    <property type="entry name" value="DUF6169"/>
</dbReference>
<reference evidence="1 2" key="1">
    <citation type="submission" date="2018-07" db="EMBL/GenBank/DDBJ databases">
        <title>Chitinophaga K2CV101002-2 sp. nov., isolated from a monsoon evergreen broad-leaved forest soil.</title>
        <authorList>
            <person name="Lv Y."/>
        </authorList>
    </citation>
    <scope>NUCLEOTIDE SEQUENCE [LARGE SCALE GENOMIC DNA]</scope>
    <source>
        <strain evidence="1 2">GDMCC 1.1288</strain>
    </source>
</reference>
<dbReference type="EMBL" id="QPMM01000012">
    <property type="protein sequence ID" value="RFS19769.1"/>
    <property type="molecule type" value="Genomic_DNA"/>
</dbReference>
<evidence type="ECO:0000313" key="2">
    <source>
        <dbReference type="Proteomes" id="UP000260644"/>
    </source>
</evidence>
<dbReference type="AlphaFoldDB" id="A0A3E1Y507"/>
<sequence length="182" mass="21898">MIIPYEVKEDFIEGQYIFAFSSIHCEYYVYFEPLKTLLEDGVSVLYYLEQNGYFFGFASYDEEEYVLKKKERPFEIDKRIATTICNIIRTFFKRFSTVVLIYYCDPIDNKQASRHRLFKKWDEIYCSDLIAYRIDTMLRVEDDMHFLGCFAFCSEGETDIVKEQFFKFAELKVPEDKRSQKV</sequence>
<protein>
    <submittedName>
        <fullName evidence="1">Uncharacterized protein</fullName>
    </submittedName>
</protein>
<comment type="caution">
    <text evidence="1">The sequence shown here is derived from an EMBL/GenBank/DDBJ whole genome shotgun (WGS) entry which is preliminary data.</text>
</comment>
<accession>A0A3E1Y507</accession>
<dbReference type="Pfam" id="PF19666">
    <property type="entry name" value="DUF6169"/>
    <property type="match status" value="1"/>
</dbReference>
<dbReference type="OrthoDB" id="680170at2"/>
<name>A0A3E1Y507_9BACT</name>
<organism evidence="1 2">
    <name type="scientific">Chitinophaga silvatica</name>
    <dbReference type="NCBI Taxonomy" id="2282649"/>
    <lineage>
        <taxon>Bacteria</taxon>
        <taxon>Pseudomonadati</taxon>
        <taxon>Bacteroidota</taxon>
        <taxon>Chitinophagia</taxon>
        <taxon>Chitinophagales</taxon>
        <taxon>Chitinophagaceae</taxon>
        <taxon>Chitinophaga</taxon>
    </lineage>
</organism>
<proteinExistence type="predicted"/>
<gene>
    <name evidence="1" type="ORF">DVR12_21985</name>
</gene>
<evidence type="ECO:0000313" key="1">
    <source>
        <dbReference type="EMBL" id="RFS19769.1"/>
    </source>
</evidence>
<dbReference type="Proteomes" id="UP000260644">
    <property type="component" value="Unassembled WGS sequence"/>
</dbReference>